<dbReference type="Proteomes" id="UP000078507">
    <property type="component" value="Unassembled WGS sequence"/>
</dbReference>
<dbReference type="Gene3D" id="1.10.10.60">
    <property type="entry name" value="Homeodomain-like"/>
    <property type="match status" value="1"/>
</dbReference>
<dbReference type="InterPro" id="IPR018060">
    <property type="entry name" value="HTH_AraC"/>
</dbReference>
<keyword evidence="1" id="KW-0805">Transcription regulation</keyword>
<organism evidence="5 6">
    <name type="scientific">Sinorhizobium saheli</name>
    <dbReference type="NCBI Taxonomy" id="36856"/>
    <lineage>
        <taxon>Bacteria</taxon>
        <taxon>Pseudomonadati</taxon>
        <taxon>Pseudomonadota</taxon>
        <taxon>Alphaproteobacteria</taxon>
        <taxon>Hyphomicrobiales</taxon>
        <taxon>Rhizobiaceae</taxon>
        <taxon>Sinorhizobium/Ensifer group</taxon>
        <taxon>Sinorhizobium</taxon>
    </lineage>
</organism>
<keyword evidence="3" id="KW-0804">Transcription</keyword>
<evidence type="ECO:0000256" key="3">
    <source>
        <dbReference type="ARBA" id="ARBA00023163"/>
    </source>
</evidence>
<evidence type="ECO:0000256" key="1">
    <source>
        <dbReference type="ARBA" id="ARBA00023015"/>
    </source>
</evidence>
<dbReference type="SUPFAM" id="SSF46689">
    <property type="entry name" value="Homeodomain-like"/>
    <property type="match status" value="2"/>
</dbReference>
<dbReference type="InterPro" id="IPR018062">
    <property type="entry name" value="HTH_AraC-typ_CS"/>
</dbReference>
<dbReference type="GO" id="GO:0043565">
    <property type="term" value="F:sequence-specific DNA binding"/>
    <property type="evidence" value="ECO:0007669"/>
    <property type="project" value="InterPro"/>
</dbReference>
<dbReference type="AlphaFoldDB" id="A0A178YSB8"/>
<dbReference type="SMART" id="SM00342">
    <property type="entry name" value="HTH_ARAC"/>
    <property type="match status" value="1"/>
</dbReference>
<accession>A0A178YSB8</accession>
<comment type="caution">
    <text evidence="5">The sequence shown here is derived from an EMBL/GenBank/DDBJ whole genome shotgun (WGS) entry which is preliminary data.</text>
</comment>
<dbReference type="EMBL" id="LNQB01000045">
    <property type="protein sequence ID" value="OAP50106.1"/>
    <property type="molecule type" value="Genomic_DNA"/>
</dbReference>
<dbReference type="PANTHER" id="PTHR43130:SF3">
    <property type="entry name" value="HTH-TYPE TRANSCRIPTIONAL REGULATOR RV1931C"/>
    <property type="match status" value="1"/>
</dbReference>
<gene>
    <name evidence="5" type="ORF">ATB98_08895</name>
</gene>
<evidence type="ECO:0000256" key="2">
    <source>
        <dbReference type="ARBA" id="ARBA00023125"/>
    </source>
</evidence>
<reference evidence="5 6" key="1">
    <citation type="submission" date="2015-11" db="EMBL/GenBank/DDBJ databases">
        <title>Ensifer anhuiense sp. nov., an effective nitrogen fixation bacterium with Glycine soja.</title>
        <authorList>
            <person name="Yan H."/>
            <person name="Chen W."/>
        </authorList>
    </citation>
    <scope>NUCLEOTIDE SEQUENCE [LARGE SCALE GENOMIC DNA]</scope>
    <source>
        <strain evidence="5 6">LMG 7837</strain>
    </source>
</reference>
<dbReference type="RefSeq" id="WP_066868425.1">
    <property type="nucleotide sequence ID" value="NZ_LNQB01000045.1"/>
</dbReference>
<dbReference type="Gene3D" id="3.40.50.880">
    <property type="match status" value="1"/>
</dbReference>
<sequence length="338" mass="37264">MAANKVFPRGVPREQNARLTVGFVLVQRFTLCAFANFVDVLRLAADEGDRSRPIQCRWKVIAPDLRPITASCGVSVQPHEVFASPRLFDYIVVVGGLIDETDTRDEKVEAFLQQAAEAGVPLVGLCTGTFILHRAGLMEGYRGCVSWFHHLDFLSQFDGLKPVSDQIFVVDRDRLTCSGGTSTAHLAAFLVDRHIGKAQSTKSLNIMMISGAEDGGAPQPGLTLDFRTKDPLVRKALLLMQQNLDAPLSVLDVARHLEVGKRCLERHFRDALGTSPLSAFIEMRLLHARHMLENTDKSIAMIAAESGFCDSSHLSRMFRRRYASTPQGFRASALGRSA</sequence>
<dbReference type="SUPFAM" id="SSF52317">
    <property type="entry name" value="Class I glutamine amidotransferase-like"/>
    <property type="match status" value="1"/>
</dbReference>
<dbReference type="GO" id="GO:0003700">
    <property type="term" value="F:DNA-binding transcription factor activity"/>
    <property type="evidence" value="ECO:0007669"/>
    <property type="project" value="InterPro"/>
</dbReference>
<evidence type="ECO:0000259" key="4">
    <source>
        <dbReference type="PROSITE" id="PS01124"/>
    </source>
</evidence>
<dbReference type="InterPro" id="IPR029062">
    <property type="entry name" value="Class_I_gatase-like"/>
</dbReference>
<dbReference type="PROSITE" id="PS00041">
    <property type="entry name" value="HTH_ARAC_FAMILY_1"/>
    <property type="match status" value="1"/>
</dbReference>
<dbReference type="PANTHER" id="PTHR43130">
    <property type="entry name" value="ARAC-FAMILY TRANSCRIPTIONAL REGULATOR"/>
    <property type="match status" value="1"/>
</dbReference>
<feature type="domain" description="HTH araC/xylS-type" evidence="4">
    <location>
        <begin position="234"/>
        <end position="332"/>
    </location>
</feature>
<keyword evidence="6" id="KW-1185">Reference proteome</keyword>
<dbReference type="CDD" id="cd03136">
    <property type="entry name" value="GATase1_AraC_ArgR_like"/>
    <property type="match status" value="1"/>
</dbReference>
<proteinExistence type="predicted"/>
<dbReference type="STRING" id="36856.ATB98_08895"/>
<dbReference type="Pfam" id="PF01965">
    <property type="entry name" value="DJ-1_PfpI"/>
    <property type="match status" value="1"/>
</dbReference>
<evidence type="ECO:0000313" key="5">
    <source>
        <dbReference type="EMBL" id="OAP50106.1"/>
    </source>
</evidence>
<dbReference type="Pfam" id="PF12833">
    <property type="entry name" value="HTH_18"/>
    <property type="match status" value="1"/>
</dbReference>
<dbReference type="InterPro" id="IPR009057">
    <property type="entry name" value="Homeodomain-like_sf"/>
</dbReference>
<protein>
    <submittedName>
        <fullName evidence="5">AraC family transcriptional regulator</fullName>
    </submittedName>
</protein>
<dbReference type="PROSITE" id="PS01124">
    <property type="entry name" value="HTH_ARAC_FAMILY_2"/>
    <property type="match status" value="1"/>
</dbReference>
<keyword evidence="2" id="KW-0238">DNA-binding</keyword>
<name>A0A178YSB8_SINSA</name>
<evidence type="ECO:0000313" key="6">
    <source>
        <dbReference type="Proteomes" id="UP000078507"/>
    </source>
</evidence>
<dbReference type="InterPro" id="IPR052158">
    <property type="entry name" value="INH-QAR"/>
</dbReference>
<dbReference type="InterPro" id="IPR002818">
    <property type="entry name" value="DJ-1/PfpI"/>
</dbReference>